<keyword evidence="2" id="KW-1185">Reference proteome</keyword>
<name>A0A1I0GZX0_9FIRM</name>
<dbReference type="EMBL" id="FOHU01000028">
    <property type="protein sequence ID" value="SET76097.1"/>
    <property type="molecule type" value="Genomic_DNA"/>
</dbReference>
<dbReference type="Proteomes" id="UP000199568">
    <property type="component" value="Unassembled WGS sequence"/>
</dbReference>
<sequence>MNSKMKCNDRNLVKHLMVISIDAFSEDNWQEAKKLPNLSYLISNGSYTPQLKSVFPTHTYVAHTTMVTGVYPDKHGIIHNHPFQPFVPENQQHWYWYRKDIKVPTIYDLAKEHSMKTAGLLWPVSGGASIKYNLPEVAAIKNENQVLKILKNGNPLYCIGLELRLGRYRKGIKQPHLDDFTTLCAVDTIKRKKPNLLLLHLIDLDDTKHNNGTDVKEVQDALVRMDRRVGDIIKAAKDADIIENTVFLILGDHGQFNVDYKVYLNNLLKDQGLIYEENGKLQWRAYLQSTGGNAYLHIKDGDQEGESIAIDILTKAMDEERYGIEAIYDRKKLDSLHVHKDIKYVVEAKVGFSFDDALKEPTIESYIEKGIKYATHGYSPEKPNFKCIFIASGTNIKKNHPLGPIEMVDIAPTMARILGLDFYPCDGKVLTDLF</sequence>
<proteinExistence type="predicted"/>
<dbReference type="PANTHER" id="PTHR10151">
    <property type="entry name" value="ECTONUCLEOTIDE PYROPHOSPHATASE/PHOSPHODIESTERASE"/>
    <property type="match status" value="1"/>
</dbReference>
<organism evidence="1 2">
    <name type="scientific">Natronincola peptidivorans</name>
    <dbReference type="NCBI Taxonomy" id="426128"/>
    <lineage>
        <taxon>Bacteria</taxon>
        <taxon>Bacillati</taxon>
        <taxon>Bacillota</taxon>
        <taxon>Clostridia</taxon>
        <taxon>Peptostreptococcales</taxon>
        <taxon>Natronincolaceae</taxon>
        <taxon>Natronincola</taxon>
    </lineage>
</organism>
<dbReference type="Gene3D" id="3.40.720.10">
    <property type="entry name" value="Alkaline Phosphatase, subunit A"/>
    <property type="match status" value="1"/>
</dbReference>
<evidence type="ECO:0000313" key="2">
    <source>
        <dbReference type="Proteomes" id="UP000199568"/>
    </source>
</evidence>
<protein>
    <submittedName>
        <fullName evidence="1">Predicted pyrophosphatase or phosphodiesterase, AlkP superfamily</fullName>
    </submittedName>
</protein>
<dbReference type="CDD" id="cd16018">
    <property type="entry name" value="Enpp"/>
    <property type="match status" value="1"/>
</dbReference>
<dbReference type="RefSeq" id="WP_090446731.1">
    <property type="nucleotide sequence ID" value="NZ_FOHU01000028.1"/>
</dbReference>
<dbReference type="OrthoDB" id="9779418at2"/>
<accession>A0A1I0GZX0</accession>
<dbReference type="InterPro" id="IPR002591">
    <property type="entry name" value="Phosphodiest/P_Trfase"/>
</dbReference>
<dbReference type="STRING" id="426128.SAMN05660297_03417"/>
<dbReference type="InterPro" id="IPR017850">
    <property type="entry name" value="Alkaline_phosphatase_core_sf"/>
</dbReference>
<reference evidence="1 2" key="1">
    <citation type="submission" date="2016-10" db="EMBL/GenBank/DDBJ databases">
        <authorList>
            <person name="de Groot N.N."/>
        </authorList>
    </citation>
    <scope>NUCLEOTIDE SEQUENCE [LARGE SCALE GENOMIC DNA]</scope>
    <source>
        <strain evidence="1 2">DSM 18979</strain>
    </source>
</reference>
<dbReference type="PANTHER" id="PTHR10151:SF120">
    <property type="entry name" value="BIS(5'-ADENOSYL)-TRIPHOSPHATASE"/>
    <property type="match status" value="1"/>
</dbReference>
<dbReference type="Pfam" id="PF01663">
    <property type="entry name" value="Phosphodiest"/>
    <property type="match status" value="1"/>
</dbReference>
<dbReference type="AlphaFoldDB" id="A0A1I0GZX0"/>
<dbReference type="SUPFAM" id="SSF53649">
    <property type="entry name" value="Alkaline phosphatase-like"/>
    <property type="match status" value="1"/>
</dbReference>
<gene>
    <name evidence="1" type="ORF">SAMN05660297_03417</name>
</gene>
<dbReference type="GO" id="GO:0016787">
    <property type="term" value="F:hydrolase activity"/>
    <property type="evidence" value="ECO:0007669"/>
    <property type="project" value="UniProtKB-ARBA"/>
</dbReference>
<evidence type="ECO:0000313" key="1">
    <source>
        <dbReference type="EMBL" id="SET76097.1"/>
    </source>
</evidence>